<dbReference type="InterPro" id="IPR003121">
    <property type="entry name" value="SWIB_MDM2_domain"/>
</dbReference>
<evidence type="ECO:0000259" key="5">
    <source>
        <dbReference type="PROSITE" id="PS50829"/>
    </source>
</evidence>
<dbReference type="PROSITE" id="PS51925">
    <property type="entry name" value="SWIB_MDM2"/>
    <property type="match status" value="1"/>
</dbReference>
<evidence type="ECO:0000256" key="2">
    <source>
        <dbReference type="ARBA" id="ARBA00022771"/>
    </source>
</evidence>
<feature type="domain" description="Plus3" evidence="6">
    <location>
        <begin position="436"/>
        <end position="572"/>
    </location>
</feature>
<feature type="domain" description="GYF" evidence="5">
    <location>
        <begin position="782"/>
        <end position="832"/>
    </location>
</feature>
<dbReference type="InterPro" id="IPR055198">
    <property type="entry name" value="NSD_PHD"/>
</dbReference>
<dbReference type="SMART" id="SM00444">
    <property type="entry name" value="GYF"/>
    <property type="match status" value="1"/>
</dbReference>
<gene>
    <name evidence="8" type="ORF">KFK09_021621</name>
</gene>
<dbReference type="SUPFAM" id="SSF57903">
    <property type="entry name" value="FYVE/PHD zinc finger"/>
    <property type="match status" value="1"/>
</dbReference>
<dbReference type="Gene3D" id="1.10.245.10">
    <property type="entry name" value="SWIB/MDM2 domain"/>
    <property type="match status" value="1"/>
</dbReference>
<dbReference type="InterPro" id="IPR001965">
    <property type="entry name" value="Znf_PHD"/>
</dbReference>
<evidence type="ECO:0000313" key="8">
    <source>
        <dbReference type="EMBL" id="KAI0498380.1"/>
    </source>
</evidence>
<feature type="compositionally biased region" description="Basic and acidic residues" evidence="4">
    <location>
        <begin position="700"/>
        <end position="709"/>
    </location>
</feature>
<evidence type="ECO:0000256" key="4">
    <source>
        <dbReference type="SAM" id="MobiDB-lite"/>
    </source>
</evidence>
<organism evidence="8 9">
    <name type="scientific">Dendrobium nobile</name>
    <name type="common">Orchid</name>
    <dbReference type="NCBI Taxonomy" id="94219"/>
    <lineage>
        <taxon>Eukaryota</taxon>
        <taxon>Viridiplantae</taxon>
        <taxon>Streptophyta</taxon>
        <taxon>Embryophyta</taxon>
        <taxon>Tracheophyta</taxon>
        <taxon>Spermatophyta</taxon>
        <taxon>Magnoliopsida</taxon>
        <taxon>Liliopsida</taxon>
        <taxon>Asparagales</taxon>
        <taxon>Orchidaceae</taxon>
        <taxon>Epidendroideae</taxon>
        <taxon>Malaxideae</taxon>
        <taxon>Dendrobiinae</taxon>
        <taxon>Dendrobium</taxon>
    </lineage>
</organism>
<keyword evidence="1" id="KW-0479">Metal-binding</keyword>
<dbReference type="InterPro" id="IPR013083">
    <property type="entry name" value="Znf_RING/FYVE/PHD"/>
</dbReference>
<dbReference type="InterPro" id="IPR036885">
    <property type="entry name" value="SWIB_MDM2_dom_sf"/>
</dbReference>
<dbReference type="SUPFAM" id="SSF159042">
    <property type="entry name" value="Plus3-like"/>
    <property type="match status" value="1"/>
</dbReference>
<dbReference type="Gene3D" id="3.30.1490.40">
    <property type="match status" value="1"/>
</dbReference>
<name>A0A8T3AQI0_DENNO</name>
<dbReference type="Pfam" id="PF03126">
    <property type="entry name" value="Plus-3"/>
    <property type="match status" value="1"/>
</dbReference>
<dbReference type="AlphaFoldDB" id="A0A8T3AQI0"/>
<dbReference type="SUPFAM" id="SSF55277">
    <property type="entry name" value="GYF domain"/>
    <property type="match status" value="1"/>
</dbReference>
<dbReference type="Gene3D" id="3.30.40.10">
    <property type="entry name" value="Zinc/RING finger domain, C3HC4 (zinc finger)"/>
    <property type="match status" value="1"/>
</dbReference>
<sequence>MNGSPVGVRSSFLQSMEPPYLSSKQQGGSADGVLSSAKRPTVCAEELKVSLEDKFEELESGKEGDFHPVGLGTIRKGYCMGRRKKTIDKDDLSEDYCFVCKDGGEIRVCDFKDCLKSYHPHCLEKDESFLESDERWTCDWHSCYNCRKSSTVRCFCCPYSSCRTCFGGSGLVKVKGAKGFCTNCLRLTKLIEENVDVDSDGDMVDFTDTDTYEFLFKDYWEIVKEKERLTLANLQAADDLLKRGEVFKNLSDSDENFEEQEEVEGSDNACCDEVMSSKDFMRKQNRMAIVKEKSKLKKKTYVGWASKELIDFLVSLGKDTQQPLGQHDVYEIVKDYIQSNNLLRHDKKKKKHVFCDARLLSLFRRKKVNFFKVYSLLEKHFAENDDSDDESFSLEEDDYAKSAKKQRMDKSSSNQNTERRHFLEHALQPPKQCFAAITEANIKLIYLKRSLIVELMKDPTTFESKVVGCFVRRKSDPKDNYGHGPLPKMYQLNQITGVIKAAEEYKLGDMNTNIILCVSNYCKVVQISMLSDDNFEEEECEDLRRLVKEGLVKRPNIDELKEKIRAVHEDMVKHSVKKELLKLEKLIERANEKGWRKEYPFLFDYIERKKLLNKPEEIMRLIKELPDVTVDIEAEATEGANSHVPAKNVTKLDKAEVQGGIQSLKTSVIAATKQIIFEDKREDVPRTSLGDAANPDSIITEEKHEDADPKSSLMDSTNSDKIIAEEKIEGRDSSALKVNVDTVVIEIDDEGEANGKGPDDVHIIDLDVASENAVVENAGSLEKIWNYLDPSGNVQGPFSIRTLEYWMEEGFFDEDFRIWKHSQSQENAIPLGVALALLQ</sequence>
<dbReference type="SMART" id="SM00249">
    <property type="entry name" value="PHD"/>
    <property type="match status" value="1"/>
</dbReference>
<proteinExistence type="predicted"/>
<dbReference type="PANTHER" id="PTHR46851:SF11">
    <property type="entry name" value="GYF DOMAIN-CONTAINING PROTEIN"/>
    <property type="match status" value="1"/>
</dbReference>
<dbReference type="InterPro" id="IPR035445">
    <property type="entry name" value="GYF-like_dom_sf"/>
</dbReference>
<dbReference type="GO" id="GO:0003677">
    <property type="term" value="F:DNA binding"/>
    <property type="evidence" value="ECO:0007669"/>
    <property type="project" value="InterPro"/>
</dbReference>
<dbReference type="PROSITE" id="PS50829">
    <property type="entry name" value="GYF"/>
    <property type="match status" value="1"/>
</dbReference>
<protein>
    <submittedName>
        <fullName evidence="8">Uncharacterized protein</fullName>
    </submittedName>
</protein>
<feature type="domain" description="DM2" evidence="7">
    <location>
        <begin position="298"/>
        <end position="383"/>
    </location>
</feature>
<dbReference type="InterPro" id="IPR003169">
    <property type="entry name" value="GYF"/>
</dbReference>
<dbReference type="Pfam" id="PF02213">
    <property type="entry name" value="GYF"/>
    <property type="match status" value="1"/>
</dbReference>
<dbReference type="EMBL" id="JAGYWB010000015">
    <property type="protein sequence ID" value="KAI0498380.1"/>
    <property type="molecule type" value="Genomic_DNA"/>
</dbReference>
<dbReference type="OrthoDB" id="1870062at2759"/>
<dbReference type="InterPro" id="IPR045894">
    <property type="entry name" value="At5g08430-like"/>
</dbReference>
<dbReference type="Pfam" id="PF02201">
    <property type="entry name" value="SWIB"/>
    <property type="match status" value="1"/>
</dbReference>
<evidence type="ECO:0000256" key="1">
    <source>
        <dbReference type="ARBA" id="ARBA00022723"/>
    </source>
</evidence>
<evidence type="ECO:0000256" key="3">
    <source>
        <dbReference type="ARBA" id="ARBA00022833"/>
    </source>
</evidence>
<dbReference type="InterPro" id="IPR011011">
    <property type="entry name" value="Znf_FYVE_PHD"/>
</dbReference>
<dbReference type="CDD" id="cd10567">
    <property type="entry name" value="SWIB-MDM2_like"/>
    <property type="match status" value="1"/>
</dbReference>
<dbReference type="Proteomes" id="UP000829196">
    <property type="component" value="Unassembled WGS sequence"/>
</dbReference>
<dbReference type="GO" id="GO:0008270">
    <property type="term" value="F:zinc ion binding"/>
    <property type="evidence" value="ECO:0007669"/>
    <property type="project" value="UniProtKB-KW"/>
</dbReference>
<keyword evidence="3" id="KW-0862">Zinc</keyword>
<dbReference type="PROSITE" id="PS51360">
    <property type="entry name" value="PLUS3"/>
    <property type="match status" value="1"/>
</dbReference>
<evidence type="ECO:0000259" key="7">
    <source>
        <dbReference type="PROSITE" id="PS51925"/>
    </source>
</evidence>
<dbReference type="CDD" id="cd15568">
    <property type="entry name" value="PHD5_NSD"/>
    <property type="match status" value="1"/>
</dbReference>
<dbReference type="InterPro" id="IPR036128">
    <property type="entry name" value="Plus3-like_sf"/>
</dbReference>
<keyword evidence="2" id="KW-0863">Zinc-finger</keyword>
<dbReference type="SMR" id="A0A8T3AQI0"/>
<evidence type="ECO:0000259" key="6">
    <source>
        <dbReference type="PROSITE" id="PS51360"/>
    </source>
</evidence>
<reference evidence="8" key="1">
    <citation type="journal article" date="2022" name="Front. Genet.">
        <title>Chromosome-Scale Assembly of the Dendrobium nobile Genome Provides Insights Into the Molecular Mechanism of the Biosynthesis of the Medicinal Active Ingredient of Dendrobium.</title>
        <authorList>
            <person name="Xu Q."/>
            <person name="Niu S.-C."/>
            <person name="Li K.-L."/>
            <person name="Zheng P.-J."/>
            <person name="Zhang X.-J."/>
            <person name="Jia Y."/>
            <person name="Liu Y."/>
            <person name="Niu Y.-X."/>
            <person name="Yu L.-H."/>
            <person name="Chen D.-F."/>
            <person name="Zhang G.-Q."/>
        </authorList>
    </citation>
    <scope>NUCLEOTIDE SEQUENCE</scope>
    <source>
        <tissue evidence="8">Leaf</tissue>
    </source>
</reference>
<feature type="region of interest" description="Disordered" evidence="4">
    <location>
        <begin position="686"/>
        <end position="716"/>
    </location>
</feature>
<keyword evidence="9" id="KW-1185">Reference proteome</keyword>
<dbReference type="PANTHER" id="PTHR46851">
    <property type="entry name" value="OS01G0884500 PROTEIN"/>
    <property type="match status" value="1"/>
</dbReference>
<dbReference type="InterPro" id="IPR058668">
    <property type="entry name" value="NERD_dom"/>
</dbReference>
<evidence type="ECO:0000313" key="9">
    <source>
        <dbReference type="Proteomes" id="UP000829196"/>
    </source>
</evidence>
<dbReference type="Gene3D" id="3.90.70.200">
    <property type="entry name" value="Plus-3 domain"/>
    <property type="match status" value="1"/>
</dbReference>
<comment type="caution">
    <text evidence="8">The sequence shown here is derived from an EMBL/GenBank/DDBJ whole genome shotgun (WGS) entry which is preliminary data.</text>
</comment>
<dbReference type="InterPro" id="IPR004343">
    <property type="entry name" value="Plus-3_dom"/>
</dbReference>
<accession>A0A8T3AQI0</accession>
<dbReference type="Pfam" id="PF22908">
    <property type="entry name" value="PHD_NSD"/>
    <property type="match status" value="1"/>
</dbReference>
<dbReference type="SMART" id="SM00719">
    <property type="entry name" value="Plus3"/>
    <property type="match status" value="1"/>
</dbReference>
<dbReference type="Pfam" id="PF25980">
    <property type="entry name" value="NERD_plant"/>
    <property type="match status" value="1"/>
</dbReference>
<dbReference type="SUPFAM" id="SSF47592">
    <property type="entry name" value="SWIB/MDM2 domain"/>
    <property type="match status" value="1"/>
</dbReference>